<keyword evidence="4" id="KW-1185">Reference proteome</keyword>
<keyword evidence="1" id="KW-0175">Coiled coil</keyword>
<dbReference type="GeneID" id="7829494"/>
<evidence type="ECO:0000256" key="2">
    <source>
        <dbReference type="SAM" id="MobiDB-lite"/>
    </source>
</evidence>
<dbReference type="Proteomes" id="UP000009168">
    <property type="component" value="Unassembled WGS sequence"/>
</dbReference>
<dbReference type="RefSeq" id="XP_001023980.2">
    <property type="nucleotide sequence ID" value="XM_001023980.2"/>
</dbReference>
<evidence type="ECO:0000313" key="4">
    <source>
        <dbReference type="Proteomes" id="UP000009168"/>
    </source>
</evidence>
<dbReference type="EMBL" id="GG662472">
    <property type="protein sequence ID" value="EAS03735.2"/>
    <property type="molecule type" value="Genomic_DNA"/>
</dbReference>
<sequence>MNNILRSDFNEYIQNRNNAKIQFLQHEINQYQNFNSQLKDISQIKKKSLEILNSKNAKQDNNQNGSTPQKLLEDREEILAQLFKENQQLLASFKIVNQERNNAQSKVLISQQVAEEMENFQQDIIQEQEDQLLELRRIVQDKEYTIQEFEKQKSQMGPAGVIIKYRDIVTPTEQLSKLQNLNESYNNAVQILKKQNEYLSEINKKYEIENEFASFELIKLKNAIRNPSNLHKIKQSLALKVNQSREYENLVFSAELNDNQRVQNEQKLRSKIFKVPQQNSSQQPQQINKKKIDEEWDRARKSFDKELINERVLSDQITQLETYNQQLLLTNDLILNSNQIHQTQIEKLQQNINFYKEYHKKIVNMQSKIKSNKISQQQPINLITSSNSFNDISFTKILKQLPQSTKSKGQNNNKHQQGEHKKKQEAQTNENSKIRTKTKLDTILNNSVDHINIPTLNDEEEVEPQWNVRECKQFLKNLADEFYKSLQNSKNMILSRRVITKIKQNGGIGYQMQQKRITRIRSISNILEYKRDKKKDEFYLQNKKDFSQQFSKHPQTHYVNTENDECIPEFKDVILEHIKSKNSQNQNNYINHSNNNSSTNNQTTQQPNGAKNLDQFGANSIQIQNSQVMSNNNLQYNQAQILEARNAGHLEKNQPGDISTYLENGVDISYELRNKQVAGIELNGGTHNINGTNHFHNNSTQLGQHNVQGFNIKQFTSSELRQSIISKKGTFISTHSPSYVPNTNTNGKKQLYALGTMKQKQNQQYNDDQQSFFSNDDGLNNQILSSQLDIKLNTQTQQDEK</sequence>
<protein>
    <submittedName>
        <fullName evidence="3">Uncharacterized protein</fullName>
    </submittedName>
</protein>
<evidence type="ECO:0000313" key="3">
    <source>
        <dbReference type="EMBL" id="EAS03735.2"/>
    </source>
</evidence>
<name>I7M3M3_TETTS</name>
<dbReference type="InParanoid" id="I7M3M3"/>
<dbReference type="KEGG" id="tet:TTHERM_00474980"/>
<feature type="compositionally biased region" description="Low complexity" evidence="2">
    <location>
        <begin position="582"/>
        <end position="608"/>
    </location>
</feature>
<feature type="region of interest" description="Disordered" evidence="2">
    <location>
        <begin position="403"/>
        <end position="439"/>
    </location>
</feature>
<evidence type="ECO:0000256" key="1">
    <source>
        <dbReference type="SAM" id="Coils"/>
    </source>
</evidence>
<proteinExistence type="predicted"/>
<feature type="coiled-coil region" evidence="1">
    <location>
        <begin position="110"/>
        <end position="195"/>
    </location>
</feature>
<reference evidence="4" key="1">
    <citation type="journal article" date="2006" name="PLoS Biol.">
        <title>Macronuclear genome sequence of the ciliate Tetrahymena thermophila, a model eukaryote.</title>
        <authorList>
            <person name="Eisen J.A."/>
            <person name="Coyne R.S."/>
            <person name="Wu M."/>
            <person name="Wu D."/>
            <person name="Thiagarajan M."/>
            <person name="Wortman J.R."/>
            <person name="Badger J.H."/>
            <person name="Ren Q."/>
            <person name="Amedeo P."/>
            <person name="Jones K.M."/>
            <person name="Tallon L.J."/>
            <person name="Delcher A.L."/>
            <person name="Salzberg S.L."/>
            <person name="Silva J.C."/>
            <person name="Haas B.J."/>
            <person name="Majoros W.H."/>
            <person name="Farzad M."/>
            <person name="Carlton J.M."/>
            <person name="Smith R.K. Jr."/>
            <person name="Garg J."/>
            <person name="Pearlman R.E."/>
            <person name="Karrer K.M."/>
            <person name="Sun L."/>
            <person name="Manning G."/>
            <person name="Elde N.C."/>
            <person name="Turkewitz A.P."/>
            <person name="Asai D.J."/>
            <person name="Wilkes D.E."/>
            <person name="Wang Y."/>
            <person name="Cai H."/>
            <person name="Collins K."/>
            <person name="Stewart B.A."/>
            <person name="Lee S.R."/>
            <person name="Wilamowska K."/>
            <person name="Weinberg Z."/>
            <person name="Ruzzo W.L."/>
            <person name="Wloga D."/>
            <person name="Gaertig J."/>
            <person name="Frankel J."/>
            <person name="Tsao C.-C."/>
            <person name="Gorovsky M.A."/>
            <person name="Keeling P.J."/>
            <person name="Waller R.F."/>
            <person name="Patron N.J."/>
            <person name="Cherry J.M."/>
            <person name="Stover N.A."/>
            <person name="Krieger C.J."/>
            <person name="del Toro C."/>
            <person name="Ryder H.F."/>
            <person name="Williamson S.C."/>
            <person name="Barbeau R.A."/>
            <person name="Hamilton E.P."/>
            <person name="Orias E."/>
        </authorList>
    </citation>
    <scope>NUCLEOTIDE SEQUENCE [LARGE SCALE GENOMIC DNA]</scope>
    <source>
        <strain evidence="4">SB210</strain>
    </source>
</reference>
<feature type="region of interest" description="Disordered" evidence="2">
    <location>
        <begin position="582"/>
        <end position="613"/>
    </location>
</feature>
<accession>I7M3M3</accession>
<gene>
    <name evidence="3" type="ORF">TTHERM_00474980</name>
</gene>
<feature type="compositionally biased region" description="Basic and acidic residues" evidence="2">
    <location>
        <begin position="416"/>
        <end position="425"/>
    </location>
</feature>
<dbReference type="AlphaFoldDB" id="I7M3M3"/>
<organism evidence="3 4">
    <name type="scientific">Tetrahymena thermophila (strain SB210)</name>
    <dbReference type="NCBI Taxonomy" id="312017"/>
    <lineage>
        <taxon>Eukaryota</taxon>
        <taxon>Sar</taxon>
        <taxon>Alveolata</taxon>
        <taxon>Ciliophora</taxon>
        <taxon>Intramacronucleata</taxon>
        <taxon>Oligohymenophorea</taxon>
        <taxon>Hymenostomatida</taxon>
        <taxon>Tetrahymenina</taxon>
        <taxon>Tetrahymenidae</taxon>
        <taxon>Tetrahymena</taxon>
    </lineage>
</organism>